<dbReference type="Pfam" id="PF00753">
    <property type="entry name" value="Lactamase_B"/>
    <property type="match status" value="1"/>
</dbReference>
<dbReference type="PANTHER" id="PTHR43084:SF1">
    <property type="entry name" value="PERSULFIDE DIOXYGENASE ETHE1, MITOCHONDRIAL"/>
    <property type="match status" value="1"/>
</dbReference>
<dbReference type="InterPro" id="IPR036873">
    <property type="entry name" value="Rhodanese-like_dom_sf"/>
</dbReference>
<dbReference type="SMART" id="SM00849">
    <property type="entry name" value="Lactamase_B"/>
    <property type="match status" value="1"/>
</dbReference>
<sequence>MKLRRIETPGIAHYAWLLADGEQAMLVDPSRHVQKYLDTAREMATRITHIVETHRHEDFVMGAAWLARRSGARIYNGNHETFGHGDCRLEDGDTFYVGNLLIRAFHTPGHTPESMCYAVYKDDDAEVAWAIFTGDTLFFGDTGRSDLPDEDSAVENAGCIYDAVHNKLAGLGDTALVLPAHGPGSVCGSGMAERSWSTIGDEKTYNDVFTLSREAFAQKKGGERLPRPPYFRHMEKVNLQGGLPPKLRDGDVGLVNVADFAQGGENQHVYDTRLPEAFAGGHIPDSYSIWLGGLPVFGGWVGDANSPVYLVTDRNDDLDPAVRHLSNIGQDNVRGALAGGFESWRDAGRDVEHSGVITPGVLHNMDNKLQVLDVREIDEFDSGHIPGAVHCYVGYLADKLSELPLDKAKPVVVTCGVGHRAGLGVSILLRAGFQDVSNLLGGMKAWQALDLPVE</sequence>
<dbReference type="SUPFAM" id="SSF56281">
    <property type="entry name" value="Metallo-hydrolase/oxidoreductase"/>
    <property type="match status" value="1"/>
</dbReference>
<accession>A0A285IWB9</accession>
<dbReference type="InterPro" id="IPR036866">
    <property type="entry name" value="RibonucZ/Hydroxyglut_hydro"/>
</dbReference>
<dbReference type="GO" id="GO:0046872">
    <property type="term" value="F:metal ion binding"/>
    <property type="evidence" value="ECO:0007669"/>
    <property type="project" value="UniProtKB-KW"/>
</dbReference>
<evidence type="ECO:0000313" key="3">
    <source>
        <dbReference type="EMBL" id="SNY52282.1"/>
    </source>
</evidence>
<dbReference type="GO" id="GO:0016787">
    <property type="term" value="F:hydrolase activity"/>
    <property type="evidence" value="ECO:0007669"/>
    <property type="project" value="UniProtKB-KW"/>
</dbReference>
<dbReference type="OrthoDB" id="9784009at2"/>
<dbReference type="SMART" id="SM00450">
    <property type="entry name" value="RHOD"/>
    <property type="match status" value="2"/>
</dbReference>
<gene>
    <name evidence="3" type="ORF">SAMN06297280_2060</name>
</gene>
<dbReference type="Gene3D" id="3.60.15.10">
    <property type="entry name" value="Ribonuclease Z/Hydroxyacylglutathione hydrolase-like"/>
    <property type="match status" value="1"/>
</dbReference>
<dbReference type="InterPro" id="IPR001279">
    <property type="entry name" value="Metallo-B-lactamas"/>
</dbReference>
<dbReference type="GO" id="GO:0006749">
    <property type="term" value="P:glutathione metabolic process"/>
    <property type="evidence" value="ECO:0007669"/>
    <property type="project" value="InterPro"/>
</dbReference>
<name>A0A285IWB9_9GAMM</name>
<dbReference type="SUPFAM" id="SSF52821">
    <property type="entry name" value="Rhodanese/Cell cycle control phosphatase"/>
    <property type="match status" value="2"/>
</dbReference>
<organism evidence="3 4">
    <name type="scientific">Arsukibacterium tuosuense</name>
    <dbReference type="NCBI Taxonomy" id="1323745"/>
    <lineage>
        <taxon>Bacteria</taxon>
        <taxon>Pseudomonadati</taxon>
        <taxon>Pseudomonadota</taxon>
        <taxon>Gammaproteobacteria</taxon>
        <taxon>Chromatiales</taxon>
        <taxon>Chromatiaceae</taxon>
        <taxon>Arsukibacterium</taxon>
    </lineage>
</organism>
<evidence type="ECO:0000256" key="1">
    <source>
        <dbReference type="ARBA" id="ARBA00022723"/>
    </source>
</evidence>
<evidence type="ECO:0000313" key="4">
    <source>
        <dbReference type="Proteomes" id="UP000219353"/>
    </source>
</evidence>
<dbReference type="Gene3D" id="3.40.250.10">
    <property type="entry name" value="Rhodanese-like domain"/>
    <property type="match status" value="2"/>
</dbReference>
<dbReference type="PANTHER" id="PTHR43084">
    <property type="entry name" value="PERSULFIDE DIOXYGENASE ETHE1"/>
    <property type="match status" value="1"/>
</dbReference>
<proteinExistence type="predicted"/>
<dbReference type="Pfam" id="PF00581">
    <property type="entry name" value="Rhodanese"/>
    <property type="match status" value="2"/>
</dbReference>
<dbReference type="GO" id="GO:0050313">
    <property type="term" value="F:sulfur dioxygenase activity"/>
    <property type="evidence" value="ECO:0007669"/>
    <property type="project" value="InterPro"/>
</dbReference>
<dbReference type="GO" id="GO:0070813">
    <property type="term" value="P:hydrogen sulfide metabolic process"/>
    <property type="evidence" value="ECO:0007669"/>
    <property type="project" value="TreeGrafter"/>
</dbReference>
<dbReference type="InterPro" id="IPR051682">
    <property type="entry name" value="Mito_Persulfide_Diox"/>
</dbReference>
<dbReference type="EMBL" id="OBEB01000004">
    <property type="protein sequence ID" value="SNY52282.1"/>
    <property type="molecule type" value="Genomic_DNA"/>
</dbReference>
<dbReference type="Proteomes" id="UP000219353">
    <property type="component" value="Unassembled WGS sequence"/>
</dbReference>
<keyword evidence="3" id="KW-0378">Hydrolase</keyword>
<keyword evidence="1" id="KW-0479">Metal-binding</keyword>
<feature type="domain" description="Rhodanese" evidence="2">
    <location>
        <begin position="365"/>
        <end position="454"/>
    </location>
</feature>
<dbReference type="RefSeq" id="WP_097111318.1">
    <property type="nucleotide sequence ID" value="NZ_OBEB01000004.1"/>
</dbReference>
<keyword evidence="4" id="KW-1185">Reference proteome</keyword>
<evidence type="ECO:0000259" key="2">
    <source>
        <dbReference type="PROSITE" id="PS50206"/>
    </source>
</evidence>
<dbReference type="InterPro" id="IPR001763">
    <property type="entry name" value="Rhodanese-like_dom"/>
</dbReference>
<dbReference type="PROSITE" id="PS50206">
    <property type="entry name" value="RHODANESE_3"/>
    <property type="match status" value="2"/>
</dbReference>
<feature type="domain" description="Rhodanese" evidence="2">
    <location>
        <begin position="263"/>
        <end position="353"/>
    </location>
</feature>
<dbReference type="CDD" id="cd07724">
    <property type="entry name" value="POD-like_MBL-fold"/>
    <property type="match status" value="1"/>
</dbReference>
<dbReference type="CDD" id="cd00158">
    <property type="entry name" value="RHOD"/>
    <property type="match status" value="1"/>
</dbReference>
<dbReference type="InterPro" id="IPR044528">
    <property type="entry name" value="POD-like_MBL-fold"/>
</dbReference>
<dbReference type="AlphaFoldDB" id="A0A285IWB9"/>
<reference evidence="4" key="1">
    <citation type="submission" date="2017-09" db="EMBL/GenBank/DDBJ databases">
        <authorList>
            <person name="Varghese N."/>
            <person name="Submissions S."/>
        </authorList>
    </citation>
    <scope>NUCLEOTIDE SEQUENCE [LARGE SCALE GENOMIC DNA]</scope>
    <source>
        <strain evidence="4">CGMCC 1.12461</strain>
    </source>
</reference>
<protein>
    <submittedName>
        <fullName evidence="3">Hydroxyacylglutathione hydrolase</fullName>
    </submittedName>
</protein>